<feature type="modified residue" description="4-aspartylphosphate" evidence="1">
    <location>
        <position position="55"/>
    </location>
</feature>
<dbReference type="InterPro" id="IPR007492">
    <property type="entry name" value="LytTR_DNA-bd_dom"/>
</dbReference>
<dbReference type="STRING" id="477690.SAMN05216474_1694"/>
<dbReference type="InterPro" id="IPR011006">
    <property type="entry name" value="CheY-like_superfamily"/>
</dbReference>
<dbReference type="AlphaFoldDB" id="A0A1I6ZX99"/>
<dbReference type="InterPro" id="IPR046947">
    <property type="entry name" value="LytR-like"/>
</dbReference>
<gene>
    <name evidence="4" type="ORF">SAMN05216474_1694</name>
</gene>
<protein>
    <submittedName>
        <fullName evidence="4">Two component transcriptional regulator, LytTR family</fullName>
    </submittedName>
</protein>
<dbReference type="EMBL" id="FPAS01000002">
    <property type="protein sequence ID" value="SFT67266.1"/>
    <property type="molecule type" value="Genomic_DNA"/>
</dbReference>
<evidence type="ECO:0000313" key="4">
    <source>
        <dbReference type="EMBL" id="SFT67266.1"/>
    </source>
</evidence>
<dbReference type="PROSITE" id="PS50930">
    <property type="entry name" value="HTH_LYTTR"/>
    <property type="match status" value="1"/>
</dbReference>
<dbReference type="GO" id="GO:0003677">
    <property type="term" value="F:DNA binding"/>
    <property type="evidence" value="ECO:0007669"/>
    <property type="project" value="InterPro"/>
</dbReference>
<dbReference type="InterPro" id="IPR001789">
    <property type="entry name" value="Sig_transdc_resp-reg_receiver"/>
</dbReference>
<organism evidence="4 5">
    <name type="scientific">Lishizhenia tianjinensis</name>
    <dbReference type="NCBI Taxonomy" id="477690"/>
    <lineage>
        <taxon>Bacteria</taxon>
        <taxon>Pseudomonadati</taxon>
        <taxon>Bacteroidota</taxon>
        <taxon>Flavobacteriia</taxon>
        <taxon>Flavobacteriales</taxon>
        <taxon>Crocinitomicaceae</taxon>
        <taxon>Lishizhenia</taxon>
    </lineage>
</organism>
<name>A0A1I6ZX99_9FLAO</name>
<evidence type="ECO:0000259" key="3">
    <source>
        <dbReference type="PROSITE" id="PS50930"/>
    </source>
</evidence>
<dbReference type="SMART" id="SM00448">
    <property type="entry name" value="REC"/>
    <property type="match status" value="1"/>
</dbReference>
<dbReference type="Pfam" id="PF04397">
    <property type="entry name" value="LytTR"/>
    <property type="match status" value="1"/>
</dbReference>
<keyword evidence="1" id="KW-0597">Phosphoprotein</keyword>
<feature type="domain" description="Response regulatory" evidence="2">
    <location>
        <begin position="5"/>
        <end position="117"/>
    </location>
</feature>
<dbReference type="Proteomes" id="UP000236454">
    <property type="component" value="Unassembled WGS sequence"/>
</dbReference>
<feature type="domain" description="HTH LytTR-type" evidence="3">
    <location>
        <begin position="132"/>
        <end position="230"/>
    </location>
</feature>
<dbReference type="RefSeq" id="WP_090248258.1">
    <property type="nucleotide sequence ID" value="NZ_FPAS01000002.1"/>
</dbReference>
<dbReference type="SMART" id="SM00850">
    <property type="entry name" value="LytTR"/>
    <property type="match status" value="1"/>
</dbReference>
<dbReference type="PANTHER" id="PTHR37299">
    <property type="entry name" value="TRANSCRIPTIONAL REGULATOR-RELATED"/>
    <property type="match status" value="1"/>
</dbReference>
<dbReference type="PROSITE" id="PS50110">
    <property type="entry name" value="RESPONSE_REGULATORY"/>
    <property type="match status" value="1"/>
</dbReference>
<evidence type="ECO:0000259" key="2">
    <source>
        <dbReference type="PROSITE" id="PS50110"/>
    </source>
</evidence>
<proteinExistence type="predicted"/>
<evidence type="ECO:0000256" key="1">
    <source>
        <dbReference type="PROSITE-ProRule" id="PRU00169"/>
    </source>
</evidence>
<accession>A0A1I6ZX99</accession>
<sequence length="231" mass="26137">MKKERIFIVEDDVIAQEVLKDFIEEFGYEVVGVTGDPQVALSAIELKRPDLVVLDINLRSAKLNGIDIASKIDVPFIYLTANSDKFTLKEAAQTAYVDFVLKPIDSERLKVAISLALQKQSATVEEPKEACLVLKNSNTLIRTPYKQILFIKSLGNYIEVHEKMGRKLIRKTLKEVEELLPEEHFLKTHRSYVVNKEYIEKVSASSIVLSGVKIPVSRSYKDMVRQALDVA</sequence>
<dbReference type="SUPFAM" id="SSF52172">
    <property type="entry name" value="CheY-like"/>
    <property type="match status" value="1"/>
</dbReference>
<dbReference type="Gene3D" id="3.40.50.2300">
    <property type="match status" value="1"/>
</dbReference>
<evidence type="ECO:0000313" key="5">
    <source>
        <dbReference type="Proteomes" id="UP000236454"/>
    </source>
</evidence>
<dbReference type="Gene3D" id="2.40.50.1020">
    <property type="entry name" value="LytTr DNA-binding domain"/>
    <property type="match status" value="1"/>
</dbReference>
<dbReference type="GO" id="GO:0000156">
    <property type="term" value="F:phosphorelay response regulator activity"/>
    <property type="evidence" value="ECO:0007669"/>
    <property type="project" value="InterPro"/>
</dbReference>
<keyword evidence="5" id="KW-1185">Reference proteome</keyword>
<reference evidence="4 5" key="1">
    <citation type="submission" date="2016-10" db="EMBL/GenBank/DDBJ databases">
        <authorList>
            <person name="de Groot N.N."/>
        </authorList>
    </citation>
    <scope>NUCLEOTIDE SEQUENCE [LARGE SCALE GENOMIC DNA]</scope>
    <source>
        <strain evidence="4 5">CGMCC 1.7005</strain>
    </source>
</reference>
<dbReference type="Pfam" id="PF00072">
    <property type="entry name" value="Response_reg"/>
    <property type="match status" value="1"/>
</dbReference>
<dbReference type="OrthoDB" id="2962330at2"/>
<dbReference type="PANTHER" id="PTHR37299:SF1">
    <property type="entry name" value="STAGE 0 SPORULATION PROTEIN A HOMOLOG"/>
    <property type="match status" value="1"/>
</dbReference>